<evidence type="ECO:0000256" key="10">
    <source>
        <dbReference type="ARBA" id="ARBA00023303"/>
    </source>
</evidence>
<gene>
    <name evidence="12" type="ORF">AVEN_234739_1</name>
</gene>
<keyword evidence="7" id="KW-0675">Receptor</keyword>
<accession>A0A4Y2TYI8</accession>
<organism evidence="12 13">
    <name type="scientific">Araneus ventricosus</name>
    <name type="common">Orbweaver spider</name>
    <name type="synonym">Epeira ventricosa</name>
    <dbReference type="NCBI Taxonomy" id="182803"/>
    <lineage>
        <taxon>Eukaryota</taxon>
        <taxon>Metazoa</taxon>
        <taxon>Ecdysozoa</taxon>
        <taxon>Arthropoda</taxon>
        <taxon>Chelicerata</taxon>
        <taxon>Arachnida</taxon>
        <taxon>Araneae</taxon>
        <taxon>Araneomorphae</taxon>
        <taxon>Entelegynae</taxon>
        <taxon>Araneoidea</taxon>
        <taxon>Araneidae</taxon>
        <taxon>Araneus</taxon>
    </lineage>
</organism>
<dbReference type="AlphaFoldDB" id="A0A4Y2TYI8"/>
<dbReference type="SUPFAM" id="SSF53850">
    <property type="entry name" value="Periplasmic binding protein-like II"/>
    <property type="match status" value="1"/>
</dbReference>
<dbReference type="OrthoDB" id="5984008at2759"/>
<evidence type="ECO:0000256" key="8">
    <source>
        <dbReference type="ARBA" id="ARBA00023180"/>
    </source>
</evidence>
<dbReference type="EMBL" id="BGPR01031852">
    <property type="protein sequence ID" value="GBO05121.1"/>
    <property type="molecule type" value="Genomic_DNA"/>
</dbReference>
<evidence type="ECO:0000256" key="9">
    <source>
        <dbReference type="ARBA" id="ARBA00023286"/>
    </source>
</evidence>
<dbReference type="GO" id="GO:0015276">
    <property type="term" value="F:ligand-gated monoatomic ion channel activity"/>
    <property type="evidence" value="ECO:0007669"/>
    <property type="project" value="InterPro"/>
</dbReference>
<evidence type="ECO:0000256" key="5">
    <source>
        <dbReference type="ARBA" id="ARBA00023065"/>
    </source>
</evidence>
<feature type="domain" description="Ionotropic glutamate receptor L-glutamate and glycine-binding" evidence="11">
    <location>
        <begin position="100"/>
        <end position="156"/>
    </location>
</feature>
<dbReference type="Gene3D" id="3.40.190.10">
    <property type="entry name" value="Periplasmic binding protein-like II"/>
    <property type="match status" value="1"/>
</dbReference>
<dbReference type="SMART" id="SM00918">
    <property type="entry name" value="Lig_chan-Glu_bd"/>
    <property type="match status" value="1"/>
</dbReference>
<keyword evidence="13" id="KW-1185">Reference proteome</keyword>
<proteinExistence type="predicted"/>
<evidence type="ECO:0000256" key="4">
    <source>
        <dbReference type="ARBA" id="ARBA00022989"/>
    </source>
</evidence>
<name>A0A4Y2TYI8_ARAVE</name>
<evidence type="ECO:0000313" key="13">
    <source>
        <dbReference type="Proteomes" id="UP000499080"/>
    </source>
</evidence>
<dbReference type="Pfam" id="PF10613">
    <property type="entry name" value="Lig_chan-Glu_bd"/>
    <property type="match status" value="1"/>
</dbReference>
<comment type="caution">
    <text evidence="12">The sequence shown here is derived from an EMBL/GenBank/DDBJ whole genome shotgun (WGS) entry which is preliminary data.</text>
</comment>
<dbReference type="Proteomes" id="UP000499080">
    <property type="component" value="Unassembled WGS sequence"/>
</dbReference>
<keyword evidence="2" id="KW-0813">Transport</keyword>
<evidence type="ECO:0000256" key="3">
    <source>
        <dbReference type="ARBA" id="ARBA00022692"/>
    </source>
</evidence>
<keyword evidence="6" id="KW-0472">Membrane</keyword>
<evidence type="ECO:0000256" key="1">
    <source>
        <dbReference type="ARBA" id="ARBA00004141"/>
    </source>
</evidence>
<keyword evidence="10" id="KW-0407">Ion channel</keyword>
<evidence type="ECO:0000259" key="11">
    <source>
        <dbReference type="SMART" id="SM00918"/>
    </source>
</evidence>
<dbReference type="GO" id="GO:0016020">
    <property type="term" value="C:membrane"/>
    <property type="evidence" value="ECO:0007669"/>
    <property type="project" value="UniProtKB-SubCell"/>
</dbReference>
<evidence type="ECO:0000313" key="12">
    <source>
        <dbReference type="EMBL" id="GBO05121.1"/>
    </source>
</evidence>
<dbReference type="InterPro" id="IPR019594">
    <property type="entry name" value="Glu/Gly-bd"/>
</dbReference>
<protein>
    <recommendedName>
        <fullName evidence="11">Ionotropic glutamate receptor L-glutamate and glycine-binding domain-containing protein</fullName>
    </recommendedName>
</protein>
<keyword evidence="8" id="KW-0325">Glycoprotein</keyword>
<keyword evidence="3" id="KW-0812">Transmembrane</keyword>
<keyword evidence="5" id="KW-0406">Ion transport</keyword>
<keyword evidence="4" id="KW-1133">Transmembrane helix</keyword>
<comment type="subcellular location">
    <subcellularLocation>
        <location evidence="1">Membrane</location>
        <topology evidence="1">Multi-pass membrane protein</topology>
    </subcellularLocation>
</comment>
<evidence type="ECO:0000256" key="6">
    <source>
        <dbReference type="ARBA" id="ARBA00023136"/>
    </source>
</evidence>
<sequence>MVVEAFVPSVHQSIETGIEEIRVYTPDLQWKRVSNLELSGPEANTLPLGHRGLTRLGNLRVPQILDHRNIIVTTPDNNTTMPLGTLFASSRLQVTIVGAPFLVKNPDGSLEGYVMDLVEQLSLVTGRRFQVQVVKDGYYGVYRNGRWNGMIGELVRNETDLVIADLTKTIERLQSHLFINLHDAWG</sequence>
<reference evidence="12 13" key="1">
    <citation type="journal article" date="2019" name="Sci. Rep.">
        <title>Orb-weaving spider Araneus ventricosus genome elucidates the spidroin gene catalogue.</title>
        <authorList>
            <person name="Kono N."/>
            <person name="Nakamura H."/>
            <person name="Ohtoshi R."/>
            <person name="Moran D.A.P."/>
            <person name="Shinohara A."/>
            <person name="Yoshida Y."/>
            <person name="Fujiwara M."/>
            <person name="Mori M."/>
            <person name="Tomita M."/>
            <person name="Arakawa K."/>
        </authorList>
    </citation>
    <scope>NUCLEOTIDE SEQUENCE [LARGE SCALE GENOMIC DNA]</scope>
</reference>
<evidence type="ECO:0000256" key="2">
    <source>
        <dbReference type="ARBA" id="ARBA00022448"/>
    </source>
</evidence>
<evidence type="ECO:0000256" key="7">
    <source>
        <dbReference type="ARBA" id="ARBA00023170"/>
    </source>
</evidence>
<keyword evidence="9" id="KW-1071">Ligand-gated ion channel</keyword>